<name>A0ABV1D428_9FIRM</name>
<keyword evidence="2" id="KW-1185">Reference proteome</keyword>
<dbReference type="RefSeq" id="WP_349117975.1">
    <property type="nucleotide sequence ID" value="NZ_JBBMFM010000014.1"/>
</dbReference>
<organism evidence="1 2">
    <name type="scientific">Enterocloster hominis</name>
    <name type="common">ex Hitch et al. 2024</name>
    <dbReference type="NCBI Taxonomy" id="1917870"/>
    <lineage>
        <taxon>Bacteria</taxon>
        <taxon>Bacillati</taxon>
        <taxon>Bacillota</taxon>
        <taxon>Clostridia</taxon>
        <taxon>Lachnospirales</taxon>
        <taxon>Lachnospiraceae</taxon>
        <taxon>Enterocloster</taxon>
    </lineage>
</organism>
<protein>
    <submittedName>
        <fullName evidence="1">Uncharacterized protein</fullName>
    </submittedName>
</protein>
<evidence type="ECO:0000313" key="2">
    <source>
        <dbReference type="Proteomes" id="UP001454086"/>
    </source>
</evidence>
<evidence type="ECO:0000313" key="1">
    <source>
        <dbReference type="EMBL" id="MEQ2424516.1"/>
    </source>
</evidence>
<comment type="caution">
    <text evidence="1">The sequence shown here is derived from an EMBL/GenBank/DDBJ whole genome shotgun (WGS) entry which is preliminary data.</text>
</comment>
<proteinExistence type="predicted"/>
<gene>
    <name evidence="1" type="ORF">WMQ36_05970</name>
</gene>
<dbReference type="EMBL" id="JBBMFM010000014">
    <property type="protein sequence ID" value="MEQ2424516.1"/>
    <property type="molecule type" value="Genomic_DNA"/>
</dbReference>
<sequence>MYTNNLDDAFSTFASGSTEEWVKSDKYMDYPEYHDEEYTYIEGRTIGDITAQVSVQGEAYSQYISFMIDRYYDGIDLIGMSIWIHYELKDGSGSEDSPVNVMYNDSTIRFGWVIPEKATQQSGDIKIGVWVNGTAPNTKAYILKTEEKIYTIHPGLIPGSGITQPDQTWFENFVVQMNNKVSTAQGYADDAQASRTEAAGSATAAAQSATASAQALQDNKDYVESQKETFVGYNRRETDIKYANALVGSASGTGRVNIGDAWEAPIPGMDISGRSEQFSTTGAQLLDVNAVGNYYINGQGNASSNNIWIATDYIPVVAGQQYKLTTKDDKYLNAVVPFDIDKKLIGTILVNLAQTKGLFTAPENAAYIRIRFYNDGGDFPVSMLEDAMPMLNAGATPLPWEPYTGGKPSPSPEYPQPIKGTGTVSTGANLLPYPYNDKTKVMNGITFTDNGNGSVTINGTSTGVADFNFTASSKVPLSKGTLKSLYSSPEKAEEVWCQYDIYDGGGTYLGTVQGGQTIQSDDMMYLWLARIRVKSGITVTNATIRPMLCLDSHHGTWEPYTGGKPSPSAEYPQPLDVTVTGAQLLDLTHAQGGTNGGITIVVNKDGSYTCSGTATNSDINVWFLGKYMEEAPTQFILKSGTYYKSGIRLFNGRKIIGPIFDGEFTIAEDTPVTGVRALQLESGKTYSNYTVYPMINAGSTALPWQPYESCTATVTLTEPLHGIGDVRDRIMCRDGVWGIEQQTAQIILNGSENWNDYQSTFNGLFGYNVRNRYKTQSFIFSDYYGRPKSPSSYEENKAAIDNYANVWIVDKRYTDVAALKNGLKNNPITIVAELVTPTWEPLPSDTQSTLNALTTYTGTTHVTITAGGPEPDVGLGYVMDTNIVIAELKKLIEGMQSAKS</sequence>
<accession>A0ABV1D428</accession>
<dbReference type="Proteomes" id="UP001454086">
    <property type="component" value="Unassembled WGS sequence"/>
</dbReference>
<reference evidence="1 2" key="1">
    <citation type="submission" date="2024-03" db="EMBL/GenBank/DDBJ databases">
        <title>Human intestinal bacterial collection.</title>
        <authorList>
            <person name="Pauvert C."/>
            <person name="Hitch T.C.A."/>
            <person name="Clavel T."/>
        </authorList>
    </citation>
    <scope>NUCLEOTIDE SEQUENCE [LARGE SCALE GENOMIC DNA]</scope>
    <source>
        <strain evidence="1 2">CLA-SR-H021</strain>
    </source>
</reference>